<dbReference type="OrthoDB" id="7864548at2"/>
<evidence type="ECO:0008006" key="4">
    <source>
        <dbReference type="Google" id="ProtNLM"/>
    </source>
</evidence>
<gene>
    <name evidence="2" type="ORF">HPO_14217</name>
</gene>
<dbReference type="STRING" id="1280954.HPO_14217"/>
<evidence type="ECO:0000313" key="2">
    <source>
        <dbReference type="EMBL" id="KCZ97655.1"/>
    </source>
</evidence>
<accession>A0A062VDZ5</accession>
<dbReference type="AlphaFoldDB" id="A0A062VDZ5"/>
<reference evidence="2 3" key="1">
    <citation type="journal article" date="2014" name="Antonie Van Leeuwenhoek">
        <title>Hyphomonas beringensis sp. nov. and Hyphomonas chukchiensis sp. nov., isolated from surface seawater of the Bering Sea and Chukchi Sea.</title>
        <authorList>
            <person name="Li C."/>
            <person name="Lai Q."/>
            <person name="Li G."/>
            <person name="Dong C."/>
            <person name="Wang J."/>
            <person name="Liao Y."/>
            <person name="Shao Z."/>
        </authorList>
    </citation>
    <scope>NUCLEOTIDE SEQUENCE [LARGE SCALE GENOMIC DNA]</scope>
    <source>
        <strain evidence="2 3">PS728</strain>
    </source>
</reference>
<keyword evidence="3" id="KW-1185">Reference proteome</keyword>
<dbReference type="PATRIC" id="fig|1280954.3.peg.2880"/>
<name>A0A062VDZ5_9PROT</name>
<sequence length="190" mass="20248">MKNIITALIAVICVVIGGVGGHMLRGGSGEAAAASATPDKAHGEEKSEDDGHGAPKEKEKKDSHGGDKKAGKDSHGGSSSSSGVTYFRFSREFVVPIIQHERVASLVILNINIEADASASDKLFSQEPVLRDVVMTTLIEISGDGRTFQSMTSIENYETVRSLILGNLQKKFPGMGIKNILILDIARQDL</sequence>
<proteinExistence type="predicted"/>
<dbReference type="eggNOG" id="ENOG50316FU">
    <property type="taxonomic scope" value="Bacteria"/>
</dbReference>
<protein>
    <recommendedName>
        <fullName evidence="4">Flagellar protein FliL</fullName>
    </recommendedName>
</protein>
<organism evidence="2 3">
    <name type="scientific">Hyphomonas polymorpha PS728</name>
    <dbReference type="NCBI Taxonomy" id="1280954"/>
    <lineage>
        <taxon>Bacteria</taxon>
        <taxon>Pseudomonadati</taxon>
        <taxon>Pseudomonadota</taxon>
        <taxon>Alphaproteobacteria</taxon>
        <taxon>Hyphomonadales</taxon>
        <taxon>Hyphomonadaceae</taxon>
        <taxon>Hyphomonas</taxon>
    </lineage>
</organism>
<feature type="region of interest" description="Disordered" evidence="1">
    <location>
        <begin position="27"/>
        <end position="82"/>
    </location>
</feature>
<evidence type="ECO:0000313" key="3">
    <source>
        <dbReference type="Proteomes" id="UP000027100"/>
    </source>
</evidence>
<evidence type="ECO:0000256" key="1">
    <source>
        <dbReference type="SAM" id="MobiDB-lite"/>
    </source>
</evidence>
<dbReference type="EMBL" id="ARYM01000017">
    <property type="protein sequence ID" value="KCZ97655.1"/>
    <property type="molecule type" value="Genomic_DNA"/>
</dbReference>
<feature type="compositionally biased region" description="Basic and acidic residues" evidence="1">
    <location>
        <begin position="39"/>
        <end position="75"/>
    </location>
</feature>
<comment type="caution">
    <text evidence="2">The sequence shown here is derived from an EMBL/GenBank/DDBJ whole genome shotgun (WGS) entry which is preliminary data.</text>
</comment>
<dbReference type="RefSeq" id="WP_035600140.1">
    <property type="nucleotide sequence ID" value="NZ_ARYM01000017.1"/>
</dbReference>
<dbReference type="Proteomes" id="UP000027100">
    <property type="component" value="Unassembled WGS sequence"/>
</dbReference>